<evidence type="ECO:0000256" key="2">
    <source>
        <dbReference type="ARBA" id="ARBA00015075"/>
    </source>
</evidence>
<accession>A0A4Y4D2V9</accession>
<dbReference type="RefSeq" id="WP_141354107.1">
    <property type="nucleotide sequence ID" value="NZ_BJNV01000065.1"/>
</dbReference>
<dbReference type="Gene3D" id="2.30.30.110">
    <property type="match status" value="1"/>
</dbReference>
<evidence type="ECO:0000256" key="7">
    <source>
        <dbReference type="ARBA" id="ARBA00033135"/>
    </source>
</evidence>
<evidence type="ECO:0000256" key="1">
    <source>
        <dbReference type="ARBA" id="ARBA00005230"/>
    </source>
</evidence>
<sequence>MARFAVYANPDGPGYLVDLQADINSHFATRVVAPLLPLEAVPFYASALNPVFEIEGAQFVMATQGMAAVPLAILKHPVCSLERRRSEIVAAVDFLFQGF</sequence>
<gene>
    <name evidence="8" type="ORF">ZRA01_31830</name>
</gene>
<evidence type="ECO:0000313" key="9">
    <source>
        <dbReference type="Proteomes" id="UP000318422"/>
    </source>
</evidence>
<proteinExistence type="inferred from homology"/>
<dbReference type="Pfam" id="PF01845">
    <property type="entry name" value="CcdB"/>
    <property type="match status" value="1"/>
</dbReference>
<keyword evidence="9" id="KW-1185">Reference proteome</keyword>
<dbReference type="SUPFAM" id="SSF50118">
    <property type="entry name" value="Cell growth inhibitor/plasmid maintenance toxic component"/>
    <property type="match status" value="1"/>
</dbReference>
<reference evidence="8 9" key="1">
    <citation type="submission" date="2019-06" db="EMBL/GenBank/DDBJ databases">
        <title>Whole genome shotgun sequence of Zoogloea ramigera NBRC 15342.</title>
        <authorList>
            <person name="Hosoyama A."/>
            <person name="Uohara A."/>
            <person name="Ohji S."/>
            <person name="Ichikawa N."/>
        </authorList>
    </citation>
    <scope>NUCLEOTIDE SEQUENCE [LARGE SCALE GENOMIC DNA]</scope>
    <source>
        <strain evidence="8 9">NBRC 15342</strain>
    </source>
</reference>
<dbReference type="EMBL" id="BJNV01000065">
    <property type="protein sequence ID" value="GEC97110.1"/>
    <property type="molecule type" value="Genomic_DNA"/>
</dbReference>
<evidence type="ECO:0000256" key="4">
    <source>
        <dbReference type="ARBA" id="ARBA00023015"/>
    </source>
</evidence>
<protein>
    <recommendedName>
        <fullName evidence="2">Toxin CcdB</fullName>
    </recommendedName>
    <alternativeName>
        <fullName evidence="7">Cytotoxic protein CcdB</fullName>
    </alternativeName>
    <alternativeName>
        <fullName evidence="6">Protein LetD</fullName>
    </alternativeName>
</protein>
<dbReference type="OrthoDB" id="9813510at2"/>
<evidence type="ECO:0000256" key="5">
    <source>
        <dbReference type="ARBA" id="ARBA00023163"/>
    </source>
</evidence>
<dbReference type="Proteomes" id="UP000318422">
    <property type="component" value="Unassembled WGS sequence"/>
</dbReference>
<dbReference type="InterPro" id="IPR002712">
    <property type="entry name" value="CcdB"/>
</dbReference>
<dbReference type="GO" id="GO:0006276">
    <property type="term" value="P:plasmid maintenance"/>
    <property type="evidence" value="ECO:0007669"/>
    <property type="project" value="InterPro"/>
</dbReference>
<comment type="similarity">
    <text evidence="1">Belongs to the CcdB toxin family.</text>
</comment>
<organism evidence="8 9">
    <name type="scientific">Zoogloea ramigera</name>
    <dbReference type="NCBI Taxonomy" id="350"/>
    <lineage>
        <taxon>Bacteria</taxon>
        <taxon>Pseudomonadati</taxon>
        <taxon>Pseudomonadota</taxon>
        <taxon>Betaproteobacteria</taxon>
        <taxon>Rhodocyclales</taxon>
        <taxon>Zoogloeaceae</taxon>
        <taxon>Zoogloea</taxon>
    </lineage>
</organism>
<keyword evidence="3" id="KW-0678">Repressor</keyword>
<keyword evidence="5" id="KW-0804">Transcription</keyword>
<dbReference type="InterPro" id="IPR011067">
    <property type="entry name" value="Plasmid_toxin/cell-grow_inhib"/>
</dbReference>
<keyword evidence="4" id="KW-0805">Transcription regulation</keyword>
<name>A0A4Y4D2V9_ZOORA</name>
<comment type="caution">
    <text evidence="8">The sequence shown here is derived from an EMBL/GenBank/DDBJ whole genome shotgun (WGS) entry which is preliminary data.</text>
</comment>
<dbReference type="GO" id="GO:0008657">
    <property type="term" value="F:DNA topoisomerase type II (double strand cut, ATP-hydrolyzing) inhibitor activity"/>
    <property type="evidence" value="ECO:0007669"/>
    <property type="project" value="InterPro"/>
</dbReference>
<evidence type="ECO:0000256" key="3">
    <source>
        <dbReference type="ARBA" id="ARBA00022491"/>
    </source>
</evidence>
<evidence type="ECO:0000256" key="6">
    <source>
        <dbReference type="ARBA" id="ARBA00029628"/>
    </source>
</evidence>
<evidence type="ECO:0000313" key="8">
    <source>
        <dbReference type="EMBL" id="GEC97110.1"/>
    </source>
</evidence>
<dbReference type="AlphaFoldDB" id="A0A4Y4D2V9"/>